<protein>
    <submittedName>
        <fullName evidence="2">Uncharacterized protein</fullName>
    </submittedName>
</protein>
<dbReference type="Gene3D" id="1.20.58.340">
    <property type="entry name" value="Magnesium transport protein CorA, transmembrane region"/>
    <property type="match status" value="1"/>
</dbReference>
<dbReference type="AlphaFoldDB" id="A0AA38XSW5"/>
<feature type="transmembrane region" description="Helical" evidence="1">
    <location>
        <begin position="443"/>
        <end position="465"/>
    </location>
</feature>
<keyword evidence="1" id="KW-0812">Transmembrane</keyword>
<evidence type="ECO:0000313" key="2">
    <source>
        <dbReference type="EMBL" id="KAJ9620743.1"/>
    </source>
</evidence>
<reference evidence="2" key="1">
    <citation type="submission" date="2022-10" db="EMBL/GenBank/DDBJ databases">
        <title>Culturing micro-colonial fungi from biological soil crusts in the Mojave desert and describing Neophaeococcomyces mojavensis, and introducing the new genera and species Taxawa tesnikishii.</title>
        <authorList>
            <person name="Kurbessoian T."/>
            <person name="Stajich J.E."/>
        </authorList>
    </citation>
    <scope>NUCLEOTIDE SEQUENCE</scope>
    <source>
        <strain evidence="2">TK_35</strain>
    </source>
</reference>
<accession>A0AA38XSW5</accession>
<dbReference type="EMBL" id="JAPDRN010000120">
    <property type="protein sequence ID" value="KAJ9620743.1"/>
    <property type="molecule type" value="Genomic_DNA"/>
</dbReference>
<evidence type="ECO:0000256" key="1">
    <source>
        <dbReference type="SAM" id="Phobius"/>
    </source>
</evidence>
<gene>
    <name evidence="2" type="ORF">H2204_012153</name>
</gene>
<feature type="transmembrane region" description="Helical" evidence="1">
    <location>
        <begin position="477"/>
        <end position="498"/>
    </location>
</feature>
<keyword evidence="1" id="KW-0472">Membrane</keyword>
<dbReference type="Proteomes" id="UP001172681">
    <property type="component" value="Unassembled WGS sequence"/>
</dbReference>
<keyword evidence="3" id="KW-1185">Reference proteome</keyword>
<proteinExistence type="predicted"/>
<name>A0AA38XSW5_9EURO</name>
<organism evidence="2 3">
    <name type="scientific">Knufia peltigerae</name>
    <dbReference type="NCBI Taxonomy" id="1002370"/>
    <lineage>
        <taxon>Eukaryota</taxon>
        <taxon>Fungi</taxon>
        <taxon>Dikarya</taxon>
        <taxon>Ascomycota</taxon>
        <taxon>Pezizomycotina</taxon>
        <taxon>Eurotiomycetes</taxon>
        <taxon>Chaetothyriomycetidae</taxon>
        <taxon>Chaetothyriales</taxon>
        <taxon>Trichomeriaceae</taxon>
        <taxon>Knufia</taxon>
    </lineage>
</organism>
<sequence length="520" mass="59033">MSFLTVEDALARRSLAGKQRSSPRSSLAEFTEWPFNSQQYAPDLENGIDIQFGLEQLESEEFGQTTAVRYLSTSSETRGSQSFINRFLMKSNVRNVPKDSKKLQIAPPAFRLLFSELGIPPAFVGAISRFYQPSGRGSRILQSDDGKDLRDFWYILPVRVQVQCTDTEKGHASSTAGSNQMDPFHYLHLPDEKVDVRGSHIGIYSQHNLTTDQLSVVAISFQDGRWSRVVEEPQRRVRKVLESHERFGAEHNHFSVHLIYLTSALRLWNNVLGSFNNQLIAHEKSLQNQMDNNLESQREDFNNNLNKTLHTMTAHLHRYGSELGRLADIFDHVGQEVVELYDHTGKGTRDDALQARLRQHTVLAMAQTRSQLQDINVFRQELEHKTQNILALLFNNIQVSNDKVMVANGKAMNRMLKASRAEARMSMRLAEEMKKDSAAMKTIAILTTFFLPGTSFAAILSMPFFSQNSWMGEASRVWLWVALTIPATALAFAFYQFWKARQGIRASRLEDATAAELSDV</sequence>
<comment type="caution">
    <text evidence="2">The sequence shown here is derived from an EMBL/GenBank/DDBJ whole genome shotgun (WGS) entry which is preliminary data.</text>
</comment>
<keyword evidence="1" id="KW-1133">Transmembrane helix</keyword>
<evidence type="ECO:0000313" key="3">
    <source>
        <dbReference type="Proteomes" id="UP001172681"/>
    </source>
</evidence>